<dbReference type="InterPro" id="IPR000594">
    <property type="entry name" value="ThiF_NAD_FAD-bd"/>
</dbReference>
<dbReference type="InterPro" id="IPR042449">
    <property type="entry name" value="Ub-E1_IAD_1"/>
</dbReference>
<dbReference type="GO" id="GO:0006511">
    <property type="term" value="P:ubiquitin-dependent protein catabolic process"/>
    <property type="evidence" value="ECO:0007669"/>
    <property type="project" value="TreeGrafter"/>
</dbReference>
<comment type="pathway">
    <text evidence="2">Protein modification.</text>
</comment>
<name>A0A1A6H624_NEOLE</name>
<evidence type="ECO:0000256" key="1">
    <source>
        <dbReference type="ARBA" id="ARBA00005673"/>
    </source>
</evidence>
<comment type="similarity">
    <text evidence="1">Belongs to the ubiquitin-activating E1 family.</text>
</comment>
<organism evidence="4 5">
    <name type="scientific">Neotoma lepida</name>
    <name type="common">Desert woodrat</name>
    <dbReference type="NCBI Taxonomy" id="56216"/>
    <lineage>
        <taxon>Eukaryota</taxon>
        <taxon>Metazoa</taxon>
        <taxon>Chordata</taxon>
        <taxon>Craniata</taxon>
        <taxon>Vertebrata</taxon>
        <taxon>Euteleostomi</taxon>
        <taxon>Mammalia</taxon>
        <taxon>Eutheria</taxon>
        <taxon>Euarchontoglires</taxon>
        <taxon>Glires</taxon>
        <taxon>Rodentia</taxon>
        <taxon>Myomorpha</taxon>
        <taxon>Muroidea</taxon>
        <taxon>Cricetidae</taxon>
        <taxon>Neotominae</taxon>
        <taxon>Neotoma</taxon>
    </lineage>
</organism>
<dbReference type="Gene3D" id="3.40.50.720">
    <property type="entry name" value="NAD(P)-binding Rossmann-like Domain"/>
    <property type="match status" value="1"/>
</dbReference>
<dbReference type="Gene3D" id="3.50.50.80">
    <property type="entry name" value="Ubiquitin-activating enzyme E1, inactive adenylation domain, subdomain 1"/>
    <property type="match status" value="1"/>
</dbReference>
<evidence type="ECO:0000313" key="5">
    <source>
        <dbReference type="Proteomes" id="UP000092124"/>
    </source>
</evidence>
<reference evidence="4 5" key="1">
    <citation type="submission" date="2016-06" db="EMBL/GenBank/DDBJ databases">
        <title>The Draft Genome Sequence and Annotation of the Desert Woodrat Neotoma lepida.</title>
        <authorList>
            <person name="Campbell M."/>
            <person name="Oakeson K.F."/>
            <person name="Yandell M."/>
            <person name="Halpert J.R."/>
            <person name="Dearing D."/>
        </authorList>
    </citation>
    <scope>NUCLEOTIDE SEQUENCE [LARGE SCALE GENOMIC DNA]</scope>
    <source>
        <strain evidence="4">417</strain>
        <tissue evidence="4">Liver</tissue>
    </source>
</reference>
<dbReference type="Pfam" id="PF00899">
    <property type="entry name" value="ThiF"/>
    <property type="match status" value="1"/>
</dbReference>
<sequence length="213" mass="23263">MSVSVPSKKCSVSGPDAKADSYWSLNYSAMFGTPPGPSRVNMYQVMRQVKDLQTCSVLISGLQALGVEIVKNIILGGVKAVTLLNQGTVQGVVLSSQVQLFCDFREEKIVSNSTGEQPLCAMVSMITQLSAGALGCELLKNFAMIGLSCGEDREITVIDMDTTEKSNLHRQEYSHQNQVGPEREHIYNDDFFQNLKVVANILDSVDTHKNGVK</sequence>
<dbReference type="GO" id="GO:0005634">
    <property type="term" value="C:nucleus"/>
    <property type="evidence" value="ECO:0007669"/>
    <property type="project" value="TreeGrafter"/>
</dbReference>
<dbReference type="GO" id="GO:0004839">
    <property type="term" value="F:ubiquitin activating enzyme activity"/>
    <property type="evidence" value="ECO:0007669"/>
    <property type="project" value="TreeGrafter"/>
</dbReference>
<dbReference type="AlphaFoldDB" id="A0A1A6H624"/>
<protein>
    <recommendedName>
        <fullName evidence="3">THIF-type NAD/FAD binding fold domain-containing protein</fullName>
    </recommendedName>
</protein>
<dbReference type="OrthoDB" id="10252231at2759"/>
<dbReference type="InterPro" id="IPR045886">
    <property type="entry name" value="ThiF/MoeB/HesA"/>
</dbReference>
<proteinExistence type="inferred from homology"/>
<evidence type="ECO:0000259" key="3">
    <source>
        <dbReference type="Pfam" id="PF00899"/>
    </source>
</evidence>
<keyword evidence="5" id="KW-1185">Reference proteome</keyword>
<dbReference type="InterPro" id="IPR035985">
    <property type="entry name" value="Ubiquitin-activating_enz"/>
</dbReference>
<comment type="caution">
    <text evidence="4">The sequence shown here is derived from an EMBL/GenBank/DDBJ whole genome shotgun (WGS) entry which is preliminary data.</text>
</comment>
<gene>
    <name evidence="4" type="ORF">A6R68_15713</name>
</gene>
<dbReference type="GO" id="GO:0006974">
    <property type="term" value="P:DNA damage response"/>
    <property type="evidence" value="ECO:0007669"/>
    <property type="project" value="TreeGrafter"/>
</dbReference>
<dbReference type="PANTHER" id="PTHR10953:SF4">
    <property type="entry name" value="UBIQUITIN-ACTIVATING ENZYME E1 C-TERMINAL DOMAIN-CONTAINING PROTEIN"/>
    <property type="match status" value="1"/>
</dbReference>
<dbReference type="STRING" id="56216.A0A1A6H624"/>
<evidence type="ECO:0000256" key="2">
    <source>
        <dbReference type="ARBA" id="ARBA00043952"/>
    </source>
</evidence>
<dbReference type="EMBL" id="LZPO01044747">
    <property type="protein sequence ID" value="OBS73749.1"/>
    <property type="molecule type" value="Genomic_DNA"/>
</dbReference>
<feature type="domain" description="THIF-type NAD/FAD binding fold" evidence="3">
    <location>
        <begin position="131"/>
        <end position="180"/>
    </location>
</feature>
<evidence type="ECO:0000313" key="4">
    <source>
        <dbReference type="EMBL" id="OBS73749.1"/>
    </source>
</evidence>
<dbReference type="GO" id="GO:0005737">
    <property type="term" value="C:cytoplasm"/>
    <property type="evidence" value="ECO:0007669"/>
    <property type="project" value="TreeGrafter"/>
</dbReference>
<dbReference type="SUPFAM" id="SSF69572">
    <property type="entry name" value="Activating enzymes of the ubiquitin-like proteins"/>
    <property type="match status" value="2"/>
</dbReference>
<accession>A0A1A6H624</accession>
<dbReference type="Proteomes" id="UP000092124">
    <property type="component" value="Unassembled WGS sequence"/>
</dbReference>
<dbReference type="PANTHER" id="PTHR10953">
    <property type="entry name" value="UBIQUITIN-ACTIVATING ENZYME E1"/>
    <property type="match status" value="1"/>
</dbReference>